<gene>
    <name evidence="2" type="ORF">VNO80_18760</name>
</gene>
<comment type="caution">
    <text evidence="2">The sequence shown here is derived from an EMBL/GenBank/DDBJ whole genome shotgun (WGS) entry which is preliminary data.</text>
</comment>
<sequence length="68" mass="7468">MVASRFGEGTARRNDTHCCDDAIFRWEWGCEENDTVKMETLRGYNGAILCLLHMAGLLVSSAAMAAVT</sequence>
<evidence type="ECO:0000256" key="1">
    <source>
        <dbReference type="SAM" id="Phobius"/>
    </source>
</evidence>
<name>A0AAN9QWQ8_PHACN</name>
<keyword evidence="3" id="KW-1185">Reference proteome</keyword>
<evidence type="ECO:0000313" key="2">
    <source>
        <dbReference type="EMBL" id="KAK7353315.1"/>
    </source>
</evidence>
<dbReference type="AlphaFoldDB" id="A0AAN9QWQ8"/>
<keyword evidence="1" id="KW-1133">Transmembrane helix</keyword>
<keyword evidence="1" id="KW-0812">Transmembrane</keyword>
<keyword evidence="1" id="KW-0472">Membrane</keyword>
<proteinExistence type="predicted"/>
<dbReference type="Proteomes" id="UP001374584">
    <property type="component" value="Unassembled WGS sequence"/>
</dbReference>
<feature type="transmembrane region" description="Helical" evidence="1">
    <location>
        <begin position="47"/>
        <end position="67"/>
    </location>
</feature>
<dbReference type="EMBL" id="JAYMYR010000007">
    <property type="protein sequence ID" value="KAK7353315.1"/>
    <property type="molecule type" value="Genomic_DNA"/>
</dbReference>
<reference evidence="2 3" key="1">
    <citation type="submission" date="2024-01" db="EMBL/GenBank/DDBJ databases">
        <title>The genomes of 5 underutilized Papilionoideae crops provide insights into root nodulation and disease resistanc.</title>
        <authorList>
            <person name="Jiang F."/>
        </authorList>
    </citation>
    <scope>NUCLEOTIDE SEQUENCE [LARGE SCALE GENOMIC DNA]</scope>
    <source>
        <strain evidence="2">JINMINGXINNONG_FW02</strain>
        <tissue evidence="2">Leaves</tissue>
    </source>
</reference>
<accession>A0AAN9QWQ8</accession>
<organism evidence="2 3">
    <name type="scientific">Phaseolus coccineus</name>
    <name type="common">Scarlet runner bean</name>
    <name type="synonym">Phaseolus multiflorus</name>
    <dbReference type="NCBI Taxonomy" id="3886"/>
    <lineage>
        <taxon>Eukaryota</taxon>
        <taxon>Viridiplantae</taxon>
        <taxon>Streptophyta</taxon>
        <taxon>Embryophyta</taxon>
        <taxon>Tracheophyta</taxon>
        <taxon>Spermatophyta</taxon>
        <taxon>Magnoliopsida</taxon>
        <taxon>eudicotyledons</taxon>
        <taxon>Gunneridae</taxon>
        <taxon>Pentapetalae</taxon>
        <taxon>rosids</taxon>
        <taxon>fabids</taxon>
        <taxon>Fabales</taxon>
        <taxon>Fabaceae</taxon>
        <taxon>Papilionoideae</taxon>
        <taxon>50 kb inversion clade</taxon>
        <taxon>NPAAA clade</taxon>
        <taxon>indigoferoid/millettioid clade</taxon>
        <taxon>Phaseoleae</taxon>
        <taxon>Phaseolus</taxon>
    </lineage>
</organism>
<evidence type="ECO:0000313" key="3">
    <source>
        <dbReference type="Proteomes" id="UP001374584"/>
    </source>
</evidence>
<protein>
    <submittedName>
        <fullName evidence="2">Uncharacterized protein</fullName>
    </submittedName>
</protein>